<gene>
    <name evidence="2" type="ORF">MJA45_23255</name>
</gene>
<keyword evidence="3" id="KW-1185">Reference proteome</keyword>
<organism evidence="2 3">
    <name type="scientific">Paenibacillus aurantius</name>
    <dbReference type="NCBI Taxonomy" id="2918900"/>
    <lineage>
        <taxon>Bacteria</taxon>
        <taxon>Bacillati</taxon>
        <taxon>Bacillota</taxon>
        <taxon>Bacilli</taxon>
        <taxon>Bacillales</taxon>
        <taxon>Paenibacillaceae</taxon>
        <taxon>Paenibacillus</taxon>
    </lineage>
</organism>
<name>A0AA96LB92_9BACL</name>
<dbReference type="Proteomes" id="UP001305702">
    <property type="component" value="Chromosome"/>
</dbReference>
<evidence type="ECO:0000313" key="3">
    <source>
        <dbReference type="Proteomes" id="UP001305702"/>
    </source>
</evidence>
<feature type="transmembrane region" description="Helical" evidence="1">
    <location>
        <begin position="12"/>
        <end position="31"/>
    </location>
</feature>
<accession>A0AA96LB92</accession>
<dbReference type="EMBL" id="CP130318">
    <property type="protein sequence ID" value="WNQ10506.1"/>
    <property type="molecule type" value="Genomic_DNA"/>
</dbReference>
<reference evidence="2 3" key="1">
    <citation type="submission" date="2022-02" db="EMBL/GenBank/DDBJ databases">
        <title>Paenibacillus sp. MBLB1776 Whole Genome Shotgun Sequencing.</title>
        <authorList>
            <person name="Hwang C.Y."/>
            <person name="Cho E.-S."/>
            <person name="Seo M.-J."/>
        </authorList>
    </citation>
    <scope>NUCLEOTIDE SEQUENCE [LARGE SCALE GENOMIC DNA]</scope>
    <source>
        <strain evidence="2 3">MBLB1776</strain>
    </source>
</reference>
<sequence length="66" mass="7227">MKTNPTQRSAFRLSLTISSLVVLFFLIVTLVTGNAGFVLWSLLPAFITAITGYAQGKNVRRKAGIR</sequence>
<keyword evidence="1" id="KW-0472">Membrane</keyword>
<dbReference type="RefSeq" id="WP_315604280.1">
    <property type="nucleotide sequence ID" value="NZ_CP130318.1"/>
</dbReference>
<dbReference type="KEGG" id="paun:MJA45_23255"/>
<keyword evidence="1" id="KW-0812">Transmembrane</keyword>
<proteinExistence type="predicted"/>
<protein>
    <submittedName>
        <fullName evidence="2">Uncharacterized protein</fullName>
    </submittedName>
</protein>
<evidence type="ECO:0000313" key="2">
    <source>
        <dbReference type="EMBL" id="WNQ10506.1"/>
    </source>
</evidence>
<keyword evidence="1" id="KW-1133">Transmembrane helix</keyword>
<evidence type="ECO:0000256" key="1">
    <source>
        <dbReference type="SAM" id="Phobius"/>
    </source>
</evidence>
<dbReference type="AlphaFoldDB" id="A0AA96LB92"/>
<feature type="transmembrane region" description="Helical" evidence="1">
    <location>
        <begin position="37"/>
        <end position="56"/>
    </location>
</feature>